<name>A0AAE0PP63_SORBR</name>
<dbReference type="GO" id="GO:0005524">
    <property type="term" value="F:ATP binding"/>
    <property type="evidence" value="ECO:0007669"/>
    <property type="project" value="InterPro"/>
</dbReference>
<proteinExistence type="predicted"/>
<evidence type="ECO:0000259" key="2">
    <source>
        <dbReference type="PROSITE" id="PS50011"/>
    </source>
</evidence>
<feature type="domain" description="Protein kinase" evidence="2">
    <location>
        <begin position="28"/>
        <end position="423"/>
    </location>
</feature>
<dbReference type="AlphaFoldDB" id="A0AAE0PP63"/>
<feature type="non-terminal residue" evidence="3">
    <location>
        <position position="495"/>
    </location>
</feature>
<dbReference type="PROSITE" id="PS50011">
    <property type="entry name" value="PROTEIN_KINASE_DOM"/>
    <property type="match status" value="1"/>
</dbReference>
<dbReference type="GO" id="GO:0004672">
    <property type="term" value="F:protein kinase activity"/>
    <property type="evidence" value="ECO:0007669"/>
    <property type="project" value="InterPro"/>
</dbReference>
<dbReference type="Proteomes" id="UP001281003">
    <property type="component" value="Unassembled WGS sequence"/>
</dbReference>
<protein>
    <recommendedName>
        <fullName evidence="2">Protein kinase domain-containing protein</fullName>
    </recommendedName>
</protein>
<feature type="compositionally biased region" description="Basic and acidic residues" evidence="1">
    <location>
        <begin position="305"/>
        <end position="319"/>
    </location>
</feature>
<feature type="compositionally biased region" description="Polar residues" evidence="1">
    <location>
        <begin position="282"/>
        <end position="302"/>
    </location>
</feature>
<keyword evidence="4" id="KW-1185">Reference proteome</keyword>
<feature type="region of interest" description="Disordered" evidence="1">
    <location>
        <begin position="282"/>
        <end position="335"/>
    </location>
</feature>
<evidence type="ECO:0000313" key="4">
    <source>
        <dbReference type="Proteomes" id="UP001281003"/>
    </source>
</evidence>
<gene>
    <name evidence="3" type="ORF">B0T20DRAFT_486349</name>
</gene>
<evidence type="ECO:0000256" key="1">
    <source>
        <dbReference type="SAM" id="MobiDB-lite"/>
    </source>
</evidence>
<dbReference type="InterPro" id="IPR011009">
    <property type="entry name" value="Kinase-like_dom_sf"/>
</dbReference>
<organism evidence="3 4">
    <name type="scientific">Sordaria brevicollis</name>
    <dbReference type="NCBI Taxonomy" id="83679"/>
    <lineage>
        <taxon>Eukaryota</taxon>
        <taxon>Fungi</taxon>
        <taxon>Dikarya</taxon>
        <taxon>Ascomycota</taxon>
        <taxon>Pezizomycotina</taxon>
        <taxon>Sordariomycetes</taxon>
        <taxon>Sordariomycetidae</taxon>
        <taxon>Sordariales</taxon>
        <taxon>Sordariaceae</taxon>
        <taxon>Sordaria</taxon>
    </lineage>
</organism>
<dbReference type="InterPro" id="IPR000719">
    <property type="entry name" value="Prot_kinase_dom"/>
</dbReference>
<accession>A0AAE0PP63</accession>
<feature type="compositionally biased region" description="Polar residues" evidence="1">
    <location>
        <begin position="326"/>
        <end position="335"/>
    </location>
</feature>
<sequence>MSFTQYDKLASKMAYVYRFDSTIPHLQCYFVRSLGYGVQSYAQLVMDRETGLKVVQKVDKRLHPSNLQEEEPAEISILRRLTTSHGLAGYQPRWITLLNYEKVPLYQETKPSCGNLSHQVSYWKFCNGGTLHGLLRPYIMQQEPLLYGELCRQNGQPSLSVLPKLPISLVARAIRHICETLEVMYQGGSEPVYHCDLHTNNIFLHWTKEDPLPQFYIGDFGMAKTATQSLLNRRPLNHQLEGTALPGVAPDECRRRRWDLITHHLTSNFMLMVGIAAKDATSGTTDSLRPQPQAPRRSSNTAGRDLVKQIARDKNEPAWRHRHNEANTNSPRSRQDNNYRAAHLAHHLNILFQNLETLNEQDQLTAVLHPHLRPPSLAHIIELARQLENESLQHELNTTIIKDFVGRKKGKALFQEFGTKPFVFRPDGPEAKEILKKALRRPPPGDGYGLPIRYLGGRVGGLVEPERLEEVWGRGNVAGPWRVVEVNVPCDKKRE</sequence>
<comment type="caution">
    <text evidence="3">The sequence shown here is derived from an EMBL/GenBank/DDBJ whole genome shotgun (WGS) entry which is preliminary data.</text>
</comment>
<dbReference type="SUPFAM" id="SSF56112">
    <property type="entry name" value="Protein kinase-like (PK-like)"/>
    <property type="match status" value="1"/>
</dbReference>
<dbReference type="EMBL" id="JAUTDP010000001">
    <property type="protein sequence ID" value="KAK3403367.1"/>
    <property type="molecule type" value="Genomic_DNA"/>
</dbReference>
<dbReference type="Gene3D" id="1.10.510.10">
    <property type="entry name" value="Transferase(Phosphotransferase) domain 1"/>
    <property type="match status" value="1"/>
</dbReference>
<reference evidence="3" key="2">
    <citation type="submission" date="2023-07" db="EMBL/GenBank/DDBJ databases">
        <authorList>
            <consortium name="Lawrence Berkeley National Laboratory"/>
            <person name="Haridas S."/>
            <person name="Hensen N."/>
            <person name="Bonometti L."/>
            <person name="Westerberg I."/>
            <person name="Brannstrom I.O."/>
            <person name="Guillou S."/>
            <person name="Cros-Aarteil S."/>
            <person name="Calhoun S."/>
            <person name="Kuo A."/>
            <person name="Mondo S."/>
            <person name="Pangilinan J."/>
            <person name="Riley R."/>
            <person name="LaButti K."/>
            <person name="Andreopoulos B."/>
            <person name="Lipzen A."/>
            <person name="Chen C."/>
            <person name="Yanf M."/>
            <person name="Daum C."/>
            <person name="Ng V."/>
            <person name="Clum A."/>
            <person name="Steindorff A."/>
            <person name="Ohm R."/>
            <person name="Martin F."/>
            <person name="Silar P."/>
            <person name="Natvig D."/>
            <person name="Lalanne C."/>
            <person name="Gautier V."/>
            <person name="Ament-velasquez S.L."/>
            <person name="Kruys A."/>
            <person name="Hutchinson M.I."/>
            <person name="Powell A.J."/>
            <person name="Barry K."/>
            <person name="Miller A.N."/>
            <person name="Grigoriev I.V."/>
            <person name="Debuchy R."/>
            <person name="Gladieux P."/>
            <person name="Thoren M.H."/>
            <person name="Johannesson H."/>
        </authorList>
    </citation>
    <scope>NUCLEOTIDE SEQUENCE</scope>
    <source>
        <strain evidence="3">FGSC 1904</strain>
    </source>
</reference>
<reference evidence="3" key="1">
    <citation type="journal article" date="2023" name="Mol. Phylogenet. Evol.">
        <title>Genome-scale phylogeny and comparative genomics of the fungal order Sordariales.</title>
        <authorList>
            <person name="Hensen N."/>
            <person name="Bonometti L."/>
            <person name="Westerberg I."/>
            <person name="Brannstrom I.O."/>
            <person name="Guillou S."/>
            <person name="Cros-Aarteil S."/>
            <person name="Calhoun S."/>
            <person name="Haridas S."/>
            <person name="Kuo A."/>
            <person name="Mondo S."/>
            <person name="Pangilinan J."/>
            <person name="Riley R."/>
            <person name="LaButti K."/>
            <person name="Andreopoulos B."/>
            <person name="Lipzen A."/>
            <person name="Chen C."/>
            <person name="Yan M."/>
            <person name="Daum C."/>
            <person name="Ng V."/>
            <person name="Clum A."/>
            <person name="Steindorff A."/>
            <person name="Ohm R.A."/>
            <person name="Martin F."/>
            <person name="Silar P."/>
            <person name="Natvig D.O."/>
            <person name="Lalanne C."/>
            <person name="Gautier V."/>
            <person name="Ament-Velasquez S.L."/>
            <person name="Kruys A."/>
            <person name="Hutchinson M.I."/>
            <person name="Powell A.J."/>
            <person name="Barry K."/>
            <person name="Miller A.N."/>
            <person name="Grigoriev I.V."/>
            <person name="Debuchy R."/>
            <person name="Gladieux P."/>
            <person name="Hiltunen Thoren M."/>
            <person name="Johannesson H."/>
        </authorList>
    </citation>
    <scope>NUCLEOTIDE SEQUENCE</scope>
    <source>
        <strain evidence="3">FGSC 1904</strain>
    </source>
</reference>
<evidence type="ECO:0000313" key="3">
    <source>
        <dbReference type="EMBL" id="KAK3403367.1"/>
    </source>
</evidence>